<dbReference type="Proteomes" id="UP000505210">
    <property type="component" value="Chromosome"/>
</dbReference>
<gene>
    <name evidence="3" type="ORF">HPC62_00480</name>
</gene>
<keyword evidence="4" id="KW-1185">Reference proteome</keyword>
<organism evidence="3 4">
    <name type="scientific">Thermoleptolyngbya sichuanensis A183</name>
    <dbReference type="NCBI Taxonomy" id="2737172"/>
    <lineage>
        <taxon>Bacteria</taxon>
        <taxon>Bacillati</taxon>
        <taxon>Cyanobacteriota</taxon>
        <taxon>Cyanophyceae</taxon>
        <taxon>Oculatellales</taxon>
        <taxon>Oculatellaceae</taxon>
        <taxon>Thermoleptolyngbya</taxon>
        <taxon>Thermoleptolyngbya sichuanensis</taxon>
    </lineage>
</organism>
<reference evidence="3 4" key="1">
    <citation type="submission" date="2020-05" db="EMBL/GenBank/DDBJ databases">
        <title>Complete genome sequence of of a novel Thermoleptolyngbya strain isolated from hot springs of Ganzi, Sichuan China.</title>
        <authorList>
            <person name="Tang J."/>
            <person name="Daroch M."/>
            <person name="Li L."/>
            <person name="Waleron K."/>
            <person name="Waleron M."/>
            <person name="Waleron M."/>
        </authorList>
    </citation>
    <scope>NUCLEOTIDE SEQUENCE [LARGE SCALE GENOMIC DNA]</scope>
    <source>
        <strain evidence="3 4">PKUAC-SCTA183</strain>
    </source>
</reference>
<feature type="region of interest" description="Disordered" evidence="1">
    <location>
        <begin position="72"/>
        <end position="95"/>
    </location>
</feature>
<dbReference type="AlphaFoldDB" id="A0A6M8BDT5"/>
<name>A0A6M8BDT5_9CYAN</name>
<evidence type="ECO:0000256" key="2">
    <source>
        <dbReference type="SAM" id="Phobius"/>
    </source>
</evidence>
<keyword evidence="2" id="KW-0472">Membrane</keyword>
<dbReference type="EMBL" id="CP053661">
    <property type="protein sequence ID" value="QKD80845.1"/>
    <property type="molecule type" value="Genomic_DNA"/>
</dbReference>
<dbReference type="PANTHER" id="PTHR33975">
    <property type="entry name" value="MYELIN-ASSOCIATED OLIGODENDROCYTE BASIC PROTEIN"/>
    <property type="match status" value="1"/>
</dbReference>
<dbReference type="Pfam" id="PF07466">
    <property type="entry name" value="DUF1517"/>
    <property type="match status" value="1"/>
</dbReference>
<dbReference type="PIRSF" id="PIRSF037221">
    <property type="entry name" value="DUF1517"/>
    <property type="match status" value="1"/>
</dbReference>
<dbReference type="RefSeq" id="WP_172353278.1">
    <property type="nucleotide sequence ID" value="NZ_CP053661.1"/>
</dbReference>
<sequence length="360" mass="38354">MQQNRPLRALLLTTALLLVVSVAFLYSVSRPHPRYAHSQILHPPALSQVESSGSALTAEALMEGAVAGGRARGGGFGSSPAPSAPRPMPRSPSGGGYYPTPIPGPVFVPIPDYGYRPSPTVVVPVGGGGFDLGFVFILAIVGFALLPVVLNYVRAGSSGNSTAAPAGSTRELYNDIVTVSQIQIGLLAGARDLQRDLNALAQQANWGNQESLSELLRETVLALLRSPEYWTHVRATSQTVQSREAGSRLFEQLSLAERSKLSAETLVNIGGRVRQQATSQPLDSDPAAYIVVTLLVGTADDRPLFGEIRSTEALAAALRRLGSLPPSYLLIYELLWAPQDESSSLSRDELVASYPDLMQI</sequence>
<feature type="transmembrane region" description="Helical" evidence="2">
    <location>
        <begin position="132"/>
        <end position="153"/>
    </location>
</feature>
<dbReference type="InterPro" id="IPR053023">
    <property type="entry name" value="FLAP_modulator"/>
</dbReference>
<evidence type="ECO:0000313" key="3">
    <source>
        <dbReference type="EMBL" id="QKD80845.1"/>
    </source>
</evidence>
<keyword evidence="2" id="KW-1133">Transmembrane helix</keyword>
<dbReference type="InterPro" id="IPR010903">
    <property type="entry name" value="DUF1517"/>
</dbReference>
<evidence type="ECO:0000313" key="4">
    <source>
        <dbReference type="Proteomes" id="UP000505210"/>
    </source>
</evidence>
<proteinExistence type="predicted"/>
<keyword evidence="2" id="KW-0812">Transmembrane</keyword>
<protein>
    <submittedName>
        <fullName evidence="3">DUF1517 domain-containing protein</fullName>
    </submittedName>
</protein>
<dbReference type="KEGG" id="theu:HPC62_00480"/>
<dbReference type="PANTHER" id="PTHR33975:SF2">
    <property type="entry name" value="MYELIN-ASSOCIATED OLIGODENDROCYTE BASIC PROTEIN"/>
    <property type="match status" value="1"/>
</dbReference>
<evidence type="ECO:0000256" key="1">
    <source>
        <dbReference type="SAM" id="MobiDB-lite"/>
    </source>
</evidence>
<accession>A0A6M8BDT5</accession>